<dbReference type="OrthoDB" id="10435218at2759"/>
<dbReference type="AlphaFoldDB" id="A0A016S3X1"/>
<dbReference type="Proteomes" id="UP000024635">
    <property type="component" value="Unassembled WGS sequence"/>
</dbReference>
<dbReference type="EMBL" id="JARK01001639">
    <property type="protein sequence ID" value="EYB85156.1"/>
    <property type="molecule type" value="Genomic_DNA"/>
</dbReference>
<organism evidence="1 2">
    <name type="scientific">Ancylostoma ceylanicum</name>
    <dbReference type="NCBI Taxonomy" id="53326"/>
    <lineage>
        <taxon>Eukaryota</taxon>
        <taxon>Metazoa</taxon>
        <taxon>Ecdysozoa</taxon>
        <taxon>Nematoda</taxon>
        <taxon>Chromadorea</taxon>
        <taxon>Rhabditida</taxon>
        <taxon>Rhabditina</taxon>
        <taxon>Rhabditomorpha</taxon>
        <taxon>Strongyloidea</taxon>
        <taxon>Ancylostomatidae</taxon>
        <taxon>Ancylostomatinae</taxon>
        <taxon>Ancylostoma</taxon>
    </lineage>
</organism>
<evidence type="ECO:0000313" key="2">
    <source>
        <dbReference type="Proteomes" id="UP000024635"/>
    </source>
</evidence>
<keyword evidence="2" id="KW-1185">Reference proteome</keyword>
<name>A0A016S3X1_9BILA</name>
<sequence length="162" mass="17917">MDGTAISLHLIKLSADNSSPESYDIDYITFVVETICDFIQHAVEGFLHTHPHPSSVKSVNLRELNVVEQVIVHHEVSDLMNLLKQLRQKTGYHVCFLRGCRDTVPSLFESGVAVVPLPELHGHHYKEILSQNSHDNLSSLGFAAGAALHEIGHLASSLHINL</sequence>
<protein>
    <submittedName>
        <fullName evidence="1">Uncharacterized protein</fullName>
    </submittedName>
</protein>
<gene>
    <name evidence="1" type="primary">Acey_s0303.g1882</name>
    <name evidence="1" type="ORF">Y032_0303g1882</name>
</gene>
<evidence type="ECO:0000313" key="1">
    <source>
        <dbReference type="EMBL" id="EYB85156.1"/>
    </source>
</evidence>
<proteinExistence type="predicted"/>
<reference evidence="2" key="1">
    <citation type="journal article" date="2015" name="Nat. Genet.">
        <title>The genome and transcriptome of the zoonotic hookworm Ancylostoma ceylanicum identify infection-specific gene families.</title>
        <authorList>
            <person name="Schwarz E.M."/>
            <person name="Hu Y."/>
            <person name="Antoshechkin I."/>
            <person name="Miller M.M."/>
            <person name="Sternberg P.W."/>
            <person name="Aroian R.V."/>
        </authorList>
    </citation>
    <scope>NUCLEOTIDE SEQUENCE</scope>
    <source>
        <strain evidence="2">HY135</strain>
    </source>
</reference>
<comment type="caution">
    <text evidence="1">The sequence shown here is derived from an EMBL/GenBank/DDBJ whole genome shotgun (WGS) entry which is preliminary data.</text>
</comment>
<accession>A0A016S3X1</accession>